<evidence type="ECO:0000313" key="2">
    <source>
        <dbReference type="Proteomes" id="UP001239111"/>
    </source>
</evidence>
<gene>
    <name evidence="1" type="ORF">QAD02_014227</name>
</gene>
<proteinExistence type="predicted"/>
<accession>A0ACC2P4X2</accession>
<sequence>MSPAYFKGWKSVDSSTSARLQSCMSVDNNNGVDQRKGSHGSSAVAESNPQVPEKPSSLDESAPVYQVVDVYPTSTGSSVDSQLPQHLDSAISDSLLPLSGLEYPRKSSLAPNYVQTSLGPEQQQRQVGGLDHRGGGYYQPYSKPAKTESSSTLYEPIVTTALPNVQRSHTQDLAPVYHNLHHENGERDSSRPIHREHGTQPLRFLPDPVDKPEEYYSPTIITETPTEVSHLLMDR</sequence>
<organism evidence="1 2">
    <name type="scientific">Eretmocerus hayati</name>
    <dbReference type="NCBI Taxonomy" id="131215"/>
    <lineage>
        <taxon>Eukaryota</taxon>
        <taxon>Metazoa</taxon>
        <taxon>Ecdysozoa</taxon>
        <taxon>Arthropoda</taxon>
        <taxon>Hexapoda</taxon>
        <taxon>Insecta</taxon>
        <taxon>Pterygota</taxon>
        <taxon>Neoptera</taxon>
        <taxon>Endopterygota</taxon>
        <taxon>Hymenoptera</taxon>
        <taxon>Apocrita</taxon>
        <taxon>Proctotrupomorpha</taxon>
        <taxon>Chalcidoidea</taxon>
        <taxon>Aphelinidae</taxon>
        <taxon>Aphelininae</taxon>
        <taxon>Eretmocerus</taxon>
    </lineage>
</organism>
<name>A0ACC2P4X2_9HYME</name>
<keyword evidence="2" id="KW-1185">Reference proteome</keyword>
<dbReference type="EMBL" id="CM056742">
    <property type="protein sequence ID" value="KAJ8678440.1"/>
    <property type="molecule type" value="Genomic_DNA"/>
</dbReference>
<comment type="caution">
    <text evidence="1">The sequence shown here is derived from an EMBL/GenBank/DDBJ whole genome shotgun (WGS) entry which is preliminary data.</text>
</comment>
<dbReference type="Proteomes" id="UP001239111">
    <property type="component" value="Chromosome 2"/>
</dbReference>
<protein>
    <submittedName>
        <fullName evidence="1">Uncharacterized protein</fullName>
    </submittedName>
</protein>
<evidence type="ECO:0000313" key="1">
    <source>
        <dbReference type="EMBL" id="KAJ8678440.1"/>
    </source>
</evidence>
<reference evidence="1" key="1">
    <citation type="submission" date="2023-04" db="EMBL/GenBank/DDBJ databases">
        <title>A chromosome-level genome assembly of the parasitoid wasp Eretmocerus hayati.</title>
        <authorList>
            <person name="Zhong Y."/>
            <person name="Liu S."/>
            <person name="Liu Y."/>
        </authorList>
    </citation>
    <scope>NUCLEOTIDE SEQUENCE</scope>
    <source>
        <strain evidence="1">ZJU_SS_LIU_2023</strain>
    </source>
</reference>